<comment type="similarity">
    <text evidence="2">Belongs to the sulfatase family.</text>
</comment>
<keyword evidence="6" id="KW-0106">Calcium</keyword>
<evidence type="ECO:0000256" key="3">
    <source>
        <dbReference type="ARBA" id="ARBA00022723"/>
    </source>
</evidence>
<feature type="signal peptide" evidence="8">
    <location>
        <begin position="1"/>
        <end position="27"/>
    </location>
</feature>
<gene>
    <name evidence="10" type="primary">betC_29</name>
    <name evidence="10" type="ORF">SCARR_01370</name>
</gene>
<dbReference type="EMBL" id="CAAHFH010000001">
    <property type="protein sequence ID" value="VGO19312.1"/>
    <property type="molecule type" value="Genomic_DNA"/>
</dbReference>
<keyword evidence="11" id="KW-1185">Reference proteome</keyword>
<reference evidence="10 11" key="1">
    <citation type="submission" date="2019-04" db="EMBL/GenBank/DDBJ databases">
        <authorList>
            <person name="Van Vliet M D."/>
        </authorList>
    </citation>
    <scope>NUCLEOTIDE SEQUENCE [LARGE SCALE GENOMIC DNA]</scope>
    <source>
        <strain evidence="10 11">F21</strain>
    </source>
</reference>
<dbReference type="GO" id="GO:0004065">
    <property type="term" value="F:arylsulfatase activity"/>
    <property type="evidence" value="ECO:0007669"/>
    <property type="project" value="TreeGrafter"/>
</dbReference>
<dbReference type="Gene3D" id="3.40.720.10">
    <property type="entry name" value="Alkaline Phosphatase, subunit A"/>
    <property type="match status" value="1"/>
</dbReference>
<dbReference type="PANTHER" id="PTHR42693">
    <property type="entry name" value="ARYLSULFATASE FAMILY MEMBER"/>
    <property type="match status" value="1"/>
</dbReference>
<protein>
    <submittedName>
        <fullName evidence="10">Choline-sulfatase</fullName>
    </submittedName>
</protein>
<dbReference type="Proteomes" id="UP000346198">
    <property type="component" value="Unassembled WGS sequence"/>
</dbReference>
<feature type="region of interest" description="Disordered" evidence="7">
    <location>
        <begin position="158"/>
        <end position="179"/>
    </location>
</feature>
<keyword evidence="4 8" id="KW-0732">Signal</keyword>
<dbReference type="RefSeq" id="WP_136060725.1">
    <property type="nucleotide sequence ID" value="NZ_CAAHFH010000001.1"/>
</dbReference>
<feature type="compositionally biased region" description="Basic and acidic residues" evidence="7">
    <location>
        <begin position="169"/>
        <end position="179"/>
    </location>
</feature>
<feature type="chain" id="PRO_5029013326" evidence="8">
    <location>
        <begin position="28"/>
        <end position="461"/>
    </location>
</feature>
<evidence type="ECO:0000313" key="10">
    <source>
        <dbReference type="EMBL" id="VGO19312.1"/>
    </source>
</evidence>
<keyword evidence="5" id="KW-0378">Hydrolase</keyword>
<dbReference type="PANTHER" id="PTHR42693:SF42">
    <property type="entry name" value="ARYLSULFATASE G"/>
    <property type="match status" value="1"/>
</dbReference>
<keyword evidence="3" id="KW-0479">Metal-binding</keyword>
<proteinExistence type="inferred from homology"/>
<name>A0A6C2UGH2_9BACT</name>
<evidence type="ECO:0000256" key="2">
    <source>
        <dbReference type="ARBA" id="ARBA00008779"/>
    </source>
</evidence>
<dbReference type="InterPro" id="IPR017850">
    <property type="entry name" value="Alkaline_phosphatase_core_sf"/>
</dbReference>
<evidence type="ECO:0000256" key="6">
    <source>
        <dbReference type="ARBA" id="ARBA00022837"/>
    </source>
</evidence>
<evidence type="ECO:0000256" key="4">
    <source>
        <dbReference type="ARBA" id="ARBA00022729"/>
    </source>
</evidence>
<dbReference type="GO" id="GO:0046872">
    <property type="term" value="F:metal ion binding"/>
    <property type="evidence" value="ECO:0007669"/>
    <property type="project" value="UniProtKB-KW"/>
</dbReference>
<evidence type="ECO:0000256" key="7">
    <source>
        <dbReference type="SAM" id="MobiDB-lite"/>
    </source>
</evidence>
<dbReference type="Gene3D" id="3.30.1120.10">
    <property type="match status" value="1"/>
</dbReference>
<feature type="domain" description="Sulfatase N-terminal" evidence="9">
    <location>
        <begin position="37"/>
        <end position="349"/>
    </location>
</feature>
<evidence type="ECO:0000259" key="9">
    <source>
        <dbReference type="Pfam" id="PF00884"/>
    </source>
</evidence>
<organism evidence="10 11">
    <name type="scientific">Pontiella sulfatireligans</name>
    <dbReference type="NCBI Taxonomy" id="2750658"/>
    <lineage>
        <taxon>Bacteria</taxon>
        <taxon>Pseudomonadati</taxon>
        <taxon>Kiritimatiellota</taxon>
        <taxon>Kiritimatiellia</taxon>
        <taxon>Kiritimatiellales</taxon>
        <taxon>Pontiellaceae</taxon>
        <taxon>Pontiella</taxon>
    </lineage>
</organism>
<accession>A0A6C2UGH2</accession>
<comment type="cofactor">
    <cofactor evidence="1">
        <name>Ca(2+)</name>
        <dbReference type="ChEBI" id="CHEBI:29108"/>
    </cofactor>
</comment>
<dbReference type="Pfam" id="PF00884">
    <property type="entry name" value="Sulfatase"/>
    <property type="match status" value="1"/>
</dbReference>
<dbReference type="SUPFAM" id="SSF53649">
    <property type="entry name" value="Alkaline phosphatase-like"/>
    <property type="match status" value="1"/>
</dbReference>
<evidence type="ECO:0000256" key="5">
    <source>
        <dbReference type="ARBA" id="ARBA00022801"/>
    </source>
</evidence>
<evidence type="ECO:0000313" key="11">
    <source>
        <dbReference type="Proteomes" id="UP000346198"/>
    </source>
</evidence>
<dbReference type="InterPro" id="IPR000917">
    <property type="entry name" value="Sulfatase_N"/>
</dbReference>
<evidence type="ECO:0000256" key="8">
    <source>
        <dbReference type="SAM" id="SignalP"/>
    </source>
</evidence>
<dbReference type="InterPro" id="IPR050738">
    <property type="entry name" value="Sulfatase"/>
</dbReference>
<dbReference type="AlphaFoldDB" id="A0A6C2UGH2"/>
<evidence type="ECO:0000256" key="1">
    <source>
        <dbReference type="ARBA" id="ARBA00001913"/>
    </source>
</evidence>
<sequence length="461" mass="51257">MSAPYLLKQTVLVVLMSVVGTATVHSAQTSGTKKTLPNIVLILADDQGWNALSVPADPDIPDSGSRYFHTPNLEQLAMEGSRFSWAYSGGPTCSPSRHSIQFGRTPASLGIVGYSSKAKTVKADNRNSLANVLKRARPDYITAHFGKWHMIPSPEDLGFDVNDGPNGNKEGDSKNPDDPKLIYTLTRKVEGFIADQVKAGKPFFLQVSHYANHLTYQALPQTAGKYENERAGLKTKYHHDALWAAMNENLDDSVGTILAKLKELGIEDNTYVIYTADNGYENKASAKLPAHERGYYKAFPQRAHKYTLNEGGIRVPMIIRGPGIEPNTVCRTPVAGLDLLPTILDFTGVGDQVPESVEGGSLLPMLKGRTQVKRNIPGFVFRYSKLWQRDVAIVQGQYKLLMNADTRMMYLWDLSNDIGEERNLIKEYPEVAERMRRTMVDYFHGVDCDAMDAKNKSKKKK</sequence>